<reference evidence="2" key="1">
    <citation type="submission" date="2011-04" db="EMBL/GenBank/DDBJ databases">
        <title>The complete genome of Spirochaeta coccoides DSM 17374.</title>
        <authorList>
            <person name="Lucas S."/>
            <person name="Copeland A."/>
            <person name="Lapidus A."/>
            <person name="Bruce D."/>
            <person name="Goodwin L."/>
            <person name="Pitluck S."/>
            <person name="Peters L."/>
            <person name="Kyrpides N."/>
            <person name="Mavromatis K."/>
            <person name="Pagani I."/>
            <person name="Ivanova N."/>
            <person name="Ovchinnikova G."/>
            <person name="Lu M."/>
            <person name="Detter J.C."/>
            <person name="Tapia R."/>
            <person name="Han C."/>
            <person name="Land M."/>
            <person name="Hauser L."/>
            <person name="Markowitz V."/>
            <person name="Cheng J.-F."/>
            <person name="Hugenholtz P."/>
            <person name="Woyke T."/>
            <person name="Wu D."/>
            <person name="Spring S."/>
            <person name="Schroeder M."/>
            <person name="Brambilla E."/>
            <person name="Klenk H.-P."/>
            <person name="Eisen J.A."/>
        </authorList>
    </citation>
    <scope>NUCLEOTIDE SEQUENCE [LARGE SCALE GENOMIC DNA]</scope>
    <source>
        <strain evidence="2">ATCC BAA-1237 / DSM 17374 / SPN1</strain>
    </source>
</reference>
<dbReference type="HOGENOM" id="CLU_1304211_0_0_12"/>
<evidence type="ECO:0008006" key="3">
    <source>
        <dbReference type="Google" id="ProtNLM"/>
    </source>
</evidence>
<dbReference type="RefSeq" id="WP_013739694.1">
    <property type="nucleotide sequence ID" value="NC_015436.1"/>
</dbReference>
<dbReference type="Proteomes" id="UP000007939">
    <property type="component" value="Chromosome"/>
</dbReference>
<accession>F4GKA3</accession>
<sequence length="211" mass="22943">MKNSATKERIGMGKWKLMLFLAISFMVSSLPVSAAWDGIQTLSIRWGHTSLDLNEASPAYSTGIFIGLGASLNPYMEINVTGAMEATPRPASTGFLSAELSFALLGPVYRSGDYGGSGLNSFVSLALVATPYGESQKLSPNYLVLSFTPIAIGNAMQGKRENLLKFGLAWDFRAFADGRGARFSMLWSLFSVDSYLIGTWSDRDIRKQIVD</sequence>
<gene>
    <name evidence="1" type="ordered locus">Spico_1078</name>
</gene>
<protein>
    <recommendedName>
        <fullName evidence="3">Outer membrane protein beta-barrel domain-containing protein</fullName>
    </recommendedName>
</protein>
<evidence type="ECO:0000313" key="1">
    <source>
        <dbReference type="EMBL" id="AEC02299.1"/>
    </source>
</evidence>
<organism evidence="1 2">
    <name type="scientific">Parasphaerochaeta coccoides (strain ATCC BAA-1237 / DSM 17374 / SPN1)</name>
    <name type="common">Sphaerochaeta coccoides</name>
    <dbReference type="NCBI Taxonomy" id="760011"/>
    <lineage>
        <taxon>Bacteria</taxon>
        <taxon>Pseudomonadati</taxon>
        <taxon>Spirochaetota</taxon>
        <taxon>Spirochaetia</taxon>
        <taxon>Spirochaetales</taxon>
        <taxon>Sphaerochaetaceae</taxon>
        <taxon>Parasphaerochaeta</taxon>
    </lineage>
</organism>
<keyword evidence="2" id="KW-1185">Reference proteome</keyword>
<reference evidence="1 2" key="2">
    <citation type="journal article" date="2012" name="Stand. Genomic Sci.">
        <title>Complete genome sequence of the termite hindgut bacterium Spirochaeta coccoides type strain (SPN1(T)), reclassification in the genus Sphaerochaeta as Sphaerochaeta coccoides comb. nov. and emendations of the family Spirochaetaceae and the genus Sphaerochaeta.</title>
        <authorList>
            <person name="Abt B."/>
            <person name="Han C."/>
            <person name="Scheuner C."/>
            <person name="Lu M."/>
            <person name="Lapidus A."/>
            <person name="Nolan M."/>
            <person name="Lucas S."/>
            <person name="Hammon N."/>
            <person name="Deshpande S."/>
            <person name="Cheng J.F."/>
            <person name="Tapia R."/>
            <person name="Goodwin L.A."/>
            <person name="Pitluck S."/>
            <person name="Liolios K."/>
            <person name="Pagani I."/>
            <person name="Ivanova N."/>
            <person name="Mavromatis K."/>
            <person name="Mikhailova N."/>
            <person name="Huntemann M."/>
            <person name="Pati A."/>
            <person name="Chen A."/>
            <person name="Palaniappan K."/>
            <person name="Land M."/>
            <person name="Hauser L."/>
            <person name="Brambilla E.M."/>
            <person name="Rohde M."/>
            <person name="Spring S."/>
            <person name="Gronow S."/>
            <person name="Goker M."/>
            <person name="Woyke T."/>
            <person name="Bristow J."/>
            <person name="Eisen J.A."/>
            <person name="Markowitz V."/>
            <person name="Hugenholtz P."/>
            <person name="Kyrpides N.C."/>
            <person name="Klenk H.P."/>
            <person name="Detter J.C."/>
        </authorList>
    </citation>
    <scope>NUCLEOTIDE SEQUENCE [LARGE SCALE GENOMIC DNA]</scope>
    <source>
        <strain evidence="2">ATCC BAA-1237 / DSM 17374 / SPN1</strain>
    </source>
</reference>
<dbReference type="KEGG" id="scc:Spico_1078"/>
<dbReference type="AlphaFoldDB" id="F4GKA3"/>
<proteinExistence type="predicted"/>
<dbReference type="STRING" id="760011.Spico_1078"/>
<evidence type="ECO:0000313" key="2">
    <source>
        <dbReference type="Proteomes" id="UP000007939"/>
    </source>
</evidence>
<name>F4GKA3_PARC1</name>
<dbReference type="EMBL" id="CP002659">
    <property type="protein sequence ID" value="AEC02299.1"/>
    <property type="molecule type" value="Genomic_DNA"/>
</dbReference>